<proteinExistence type="predicted"/>
<feature type="transmembrane region" description="Helical" evidence="1">
    <location>
        <begin position="171"/>
        <end position="189"/>
    </location>
</feature>
<dbReference type="AlphaFoldDB" id="A0A4S8J024"/>
<sequence>MVKLASARESRTYGHLAARNRLEYINAGLYLLAPVLLVGGFAAQLSAAPAFAKSGLALALIGLALVLVVNAHDLVAHLAGVDYCLSLVEFDVQLALVEFSVPLAHIVGTILNFVGILFFLIQMEKRFSPRMESHAVNTLIAGPIFWVIGSIHNICQVYETANGHVQILQKCVQVPLLLGSLLFLVAGILNNHDTFGSIHTTSKIMGKSWVWLCLSGSCLFFVGGLLNVVKVSKMQRRDGVRLEKLRGSAHESSARRREGQLPLILESSRRKKAEEVTSVVRIPASTPTRYKAMP</sequence>
<keyword evidence="3" id="KW-1185">Reference proteome</keyword>
<keyword evidence="1" id="KW-0472">Membrane</keyword>
<name>A0A4S8J024_MUSBA</name>
<feature type="transmembrane region" description="Helical" evidence="1">
    <location>
        <begin position="55"/>
        <end position="79"/>
    </location>
</feature>
<protein>
    <submittedName>
        <fullName evidence="2">Uncharacterized protein</fullName>
    </submittedName>
</protein>
<evidence type="ECO:0000313" key="3">
    <source>
        <dbReference type="Proteomes" id="UP000317650"/>
    </source>
</evidence>
<dbReference type="Proteomes" id="UP000317650">
    <property type="component" value="Chromosome 10"/>
</dbReference>
<dbReference type="PANTHER" id="PTHR34967:SF1">
    <property type="entry name" value="OS02G0257200 PROTEIN"/>
    <property type="match status" value="1"/>
</dbReference>
<comment type="caution">
    <text evidence="2">The sequence shown here is derived from an EMBL/GenBank/DDBJ whole genome shotgun (WGS) entry which is preliminary data.</text>
</comment>
<evidence type="ECO:0000313" key="2">
    <source>
        <dbReference type="EMBL" id="THU54628.1"/>
    </source>
</evidence>
<accession>A0A4S8J024</accession>
<evidence type="ECO:0000256" key="1">
    <source>
        <dbReference type="SAM" id="Phobius"/>
    </source>
</evidence>
<dbReference type="EMBL" id="PYDT01000008">
    <property type="protein sequence ID" value="THU54628.1"/>
    <property type="molecule type" value="Genomic_DNA"/>
</dbReference>
<gene>
    <name evidence="2" type="ORF">C4D60_Mb10t27130</name>
</gene>
<keyword evidence="1" id="KW-1133">Transmembrane helix</keyword>
<feature type="transmembrane region" description="Helical" evidence="1">
    <location>
        <begin position="209"/>
        <end position="229"/>
    </location>
</feature>
<feature type="transmembrane region" description="Helical" evidence="1">
    <location>
        <begin position="24"/>
        <end position="43"/>
    </location>
</feature>
<reference evidence="2 3" key="1">
    <citation type="journal article" date="2019" name="Nat. Plants">
        <title>Genome sequencing of Musa balbisiana reveals subgenome evolution and function divergence in polyploid bananas.</title>
        <authorList>
            <person name="Yao X."/>
        </authorList>
    </citation>
    <scope>NUCLEOTIDE SEQUENCE [LARGE SCALE GENOMIC DNA]</scope>
    <source>
        <strain evidence="3">cv. DH-PKW</strain>
        <tissue evidence="2">Leaves</tissue>
    </source>
</reference>
<feature type="transmembrane region" description="Helical" evidence="1">
    <location>
        <begin position="99"/>
        <end position="121"/>
    </location>
</feature>
<dbReference type="PANTHER" id="PTHR34967">
    <property type="entry name" value="OS02G0257200 PROTEIN"/>
    <property type="match status" value="1"/>
</dbReference>
<organism evidence="2 3">
    <name type="scientific">Musa balbisiana</name>
    <name type="common">Banana</name>
    <dbReference type="NCBI Taxonomy" id="52838"/>
    <lineage>
        <taxon>Eukaryota</taxon>
        <taxon>Viridiplantae</taxon>
        <taxon>Streptophyta</taxon>
        <taxon>Embryophyta</taxon>
        <taxon>Tracheophyta</taxon>
        <taxon>Spermatophyta</taxon>
        <taxon>Magnoliopsida</taxon>
        <taxon>Liliopsida</taxon>
        <taxon>Zingiberales</taxon>
        <taxon>Musaceae</taxon>
        <taxon>Musa</taxon>
    </lineage>
</organism>
<keyword evidence="1" id="KW-0812">Transmembrane</keyword>